<evidence type="ECO:0000313" key="2">
    <source>
        <dbReference type="EMBL" id="MBD7908508.1"/>
    </source>
</evidence>
<dbReference type="Gene3D" id="3.90.79.10">
    <property type="entry name" value="Nucleoside Triphosphate Pyrophosphohydrolase"/>
    <property type="match status" value="1"/>
</dbReference>
<evidence type="ECO:0000259" key="1">
    <source>
        <dbReference type="PROSITE" id="PS51462"/>
    </source>
</evidence>
<gene>
    <name evidence="2" type="ORF">H9659_09215</name>
</gene>
<protein>
    <submittedName>
        <fullName evidence="2">NUDIX domain-containing protein</fullName>
    </submittedName>
</protein>
<dbReference type="PANTHER" id="PTHR10885:SF0">
    <property type="entry name" value="ISOPENTENYL-DIPHOSPHATE DELTA-ISOMERASE"/>
    <property type="match status" value="1"/>
</dbReference>
<evidence type="ECO:0000313" key="3">
    <source>
        <dbReference type="Proteomes" id="UP000659496"/>
    </source>
</evidence>
<dbReference type="InterPro" id="IPR000086">
    <property type="entry name" value="NUDIX_hydrolase_dom"/>
</dbReference>
<dbReference type="EMBL" id="JACSQY010000006">
    <property type="protein sequence ID" value="MBD7908508.1"/>
    <property type="molecule type" value="Genomic_DNA"/>
</dbReference>
<dbReference type="Proteomes" id="UP000659496">
    <property type="component" value="Unassembled WGS sequence"/>
</dbReference>
<proteinExistence type="predicted"/>
<dbReference type="PROSITE" id="PS51462">
    <property type="entry name" value="NUDIX"/>
    <property type="match status" value="1"/>
</dbReference>
<comment type="caution">
    <text evidence="2">The sequence shown here is derived from an EMBL/GenBank/DDBJ whole genome shotgun (WGS) entry which is preliminary data.</text>
</comment>
<reference evidence="2 3" key="1">
    <citation type="submission" date="2020-08" db="EMBL/GenBank/DDBJ databases">
        <title>A Genomic Blueprint of the Chicken Gut Microbiome.</title>
        <authorList>
            <person name="Gilroy R."/>
            <person name="Ravi A."/>
            <person name="Getino M."/>
            <person name="Pursley I."/>
            <person name="Horton D.L."/>
            <person name="Alikhan N.-F."/>
            <person name="Baker D."/>
            <person name="Gharbi K."/>
            <person name="Hall N."/>
            <person name="Watson M."/>
            <person name="Adriaenssens E.M."/>
            <person name="Foster-Nyarko E."/>
            <person name="Jarju S."/>
            <person name="Secka A."/>
            <person name="Antonio M."/>
            <person name="Oren A."/>
            <person name="Chaudhuri R."/>
            <person name="La Ragione R.M."/>
            <person name="Hildebrand F."/>
            <person name="Pallen M.J."/>
        </authorList>
    </citation>
    <scope>NUCLEOTIDE SEQUENCE [LARGE SCALE GENOMIC DNA]</scope>
    <source>
        <strain evidence="2 3">Sa3CUA8</strain>
    </source>
</reference>
<feature type="domain" description="Nudix hydrolase" evidence="1">
    <location>
        <begin position="29"/>
        <end position="172"/>
    </location>
</feature>
<name>A0ABR8PK08_9BACL</name>
<sequence length="206" mass="23887">METEILTIFNEQQKPIGTATREETHRLGHWHETFHCWFVAKENGQDMLYLQLRSPMKKDYPNLLDITAAGHLLATESIEDGVREIQEETGIAVAFEDLHPLGVIPYSMKKPDMMDNELAHVFVYHTEHNLSDFHVQPEEVAGMYKVAFKDFAELWRDHVDSIPNQGFVLTENGEHQLVHQHLSRIDFVPHPIDYYEDVIRGIEAIL</sequence>
<dbReference type="Pfam" id="PF00293">
    <property type="entry name" value="NUDIX"/>
    <property type="match status" value="1"/>
</dbReference>
<accession>A0ABR8PK08</accession>
<keyword evidence="3" id="KW-1185">Reference proteome</keyword>
<dbReference type="RefSeq" id="WP_191689724.1">
    <property type="nucleotide sequence ID" value="NZ_JACSQY010000006.1"/>
</dbReference>
<organism evidence="2 3">
    <name type="scientific">Sporosarcina gallistercoris</name>
    <dbReference type="NCBI Taxonomy" id="2762245"/>
    <lineage>
        <taxon>Bacteria</taxon>
        <taxon>Bacillati</taxon>
        <taxon>Bacillota</taxon>
        <taxon>Bacilli</taxon>
        <taxon>Bacillales</taxon>
        <taxon>Caryophanaceae</taxon>
        <taxon>Sporosarcina</taxon>
    </lineage>
</organism>
<dbReference type="CDD" id="cd04692">
    <property type="entry name" value="NUDIX_Hydrolase"/>
    <property type="match status" value="1"/>
</dbReference>
<dbReference type="InterPro" id="IPR015797">
    <property type="entry name" value="NUDIX_hydrolase-like_dom_sf"/>
</dbReference>
<dbReference type="SUPFAM" id="SSF55811">
    <property type="entry name" value="Nudix"/>
    <property type="match status" value="1"/>
</dbReference>
<dbReference type="PANTHER" id="PTHR10885">
    <property type="entry name" value="ISOPENTENYL-DIPHOSPHATE DELTA-ISOMERASE"/>
    <property type="match status" value="1"/>
</dbReference>